<evidence type="ECO:0008006" key="3">
    <source>
        <dbReference type="Google" id="ProtNLM"/>
    </source>
</evidence>
<accession>A0A2U3I325</accession>
<evidence type="ECO:0000313" key="1">
    <source>
        <dbReference type="EMBL" id="SPB14469.1"/>
    </source>
</evidence>
<reference evidence="2" key="1">
    <citation type="submission" date="2018-01" db="EMBL/GenBank/DDBJ databases">
        <authorList>
            <person name="Peeters C."/>
        </authorList>
    </citation>
    <scope>NUCLEOTIDE SEQUENCE [LARGE SCALE GENOMIC DNA]</scope>
</reference>
<evidence type="ECO:0000313" key="2">
    <source>
        <dbReference type="Proteomes" id="UP000238169"/>
    </source>
</evidence>
<dbReference type="AlphaFoldDB" id="A0A2U3I325"/>
<sequence length="72" mass="7924">MPLNPDSPLARLMNAPVRPGKVVWIGLRGARREPLDVVEFALALTDGGLEGDHYSRKGGNRQVTLMRRACAR</sequence>
<protein>
    <recommendedName>
        <fullName evidence="3">MOSC domain-containing protein</fullName>
    </recommendedName>
</protein>
<keyword evidence="2" id="KW-1185">Reference proteome</keyword>
<organism evidence="1 2">
    <name type="scientific">Caballeronia novacaledonica</name>
    <dbReference type="NCBI Taxonomy" id="1544861"/>
    <lineage>
        <taxon>Bacteria</taxon>
        <taxon>Pseudomonadati</taxon>
        <taxon>Pseudomonadota</taxon>
        <taxon>Betaproteobacteria</taxon>
        <taxon>Burkholderiales</taxon>
        <taxon>Burkholderiaceae</taxon>
        <taxon>Caballeronia</taxon>
    </lineage>
</organism>
<dbReference type="EMBL" id="OGTP01000004">
    <property type="protein sequence ID" value="SPB14469.1"/>
    <property type="molecule type" value="Genomic_DNA"/>
</dbReference>
<name>A0A2U3I325_9BURK</name>
<gene>
    <name evidence="1" type="ORF">NOV72_01711</name>
</gene>
<dbReference type="Proteomes" id="UP000238169">
    <property type="component" value="Unassembled WGS sequence"/>
</dbReference>
<proteinExistence type="predicted"/>